<dbReference type="InterPro" id="IPR018247">
    <property type="entry name" value="EF_Hand_1_Ca_BS"/>
</dbReference>
<dbReference type="EMBL" id="JACHIF010000004">
    <property type="protein sequence ID" value="MBB5037966.1"/>
    <property type="molecule type" value="Genomic_DNA"/>
</dbReference>
<organism evidence="2 3">
    <name type="scientific">Prosthecobacter dejongeii</name>
    <dbReference type="NCBI Taxonomy" id="48465"/>
    <lineage>
        <taxon>Bacteria</taxon>
        <taxon>Pseudomonadati</taxon>
        <taxon>Verrucomicrobiota</taxon>
        <taxon>Verrucomicrobiia</taxon>
        <taxon>Verrucomicrobiales</taxon>
        <taxon>Verrucomicrobiaceae</taxon>
        <taxon>Prosthecobacter</taxon>
    </lineage>
</organism>
<dbReference type="RefSeq" id="WP_184208355.1">
    <property type="nucleotide sequence ID" value="NZ_JACHIF010000004.1"/>
</dbReference>
<evidence type="ECO:0000313" key="2">
    <source>
        <dbReference type="EMBL" id="MBB5037966.1"/>
    </source>
</evidence>
<comment type="caution">
    <text evidence="2">The sequence shown here is derived from an EMBL/GenBank/DDBJ whole genome shotgun (WGS) entry which is preliminary data.</text>
</comment>
<dbReference type="PROSITE" id="PS00018">
    <property type="entry name" value="EF_HAND_1"/>
    <property type="match status" value="1"/>
</dbReference>
<evidence type="ECO:0000313" key="3">
    <source>
        <dbReference type="Proteomes" id="UP000534294"/>
    </source>
</evidence>
<evidence type="ECO:0000256" key="1">
    <source>
        <dbReference type="SAM" id="MobiDB-lite"/>
    </source>
</evidence>
<reference evidence="2 3" key="1">
    <citation type="submission" date="2020-08" db="EMBL/GenBank/DDBJ databases">
        <title>Genomic Encyclopedia of Type Strains, Phase IV (KMG-IV): sequencing the most valuable type-strain genomes for metagenomic binning, comparative biology and taxonomic classification.</title>
        <authorList>
            <person name="Goeker M."/>
        </authorList>
    </citation>
    <scope>NUCLEOTIDE SEQUENCE [LARGE SCALE GENOMIC DNA]</scope>
    <source>
        <strain evidence="2 3">DSM 12251</strain>
    </source>
</reference>
<name>A0A7W7YKM7_9BACT</name>
<dbReference type="Proteomes" id="UP000534294">
    <property type="component" value="Unassembled WGS sequence"/>
</dbReference>
<proteinExistence type="predicted"/>
<keyword evidence="3" id="KW-1185">Reference proteome</keyword>
<feature type="region of interest" description="Disordered" evidence="1">
    <location>
        <begin position="88"/>
        <end position="153"/>
    </location>
</feature>
<feature type="compositionally biased region" description="Pro residues" evidence="1">
    <location>
        <begin position="143"/>
        <end position="153"/>
    </location>
</feature>
<gene>
    <name evidence="2" type="ORF">HNQ64_002224</name>
</gene>
<accession>A0A7W7YKM7</accession>
<dbReference type="AlphaFoldDB" id="A0A7W7YKM7"/>
<sequence>MKHPIFCYAGLVAIQGALLAQVPSNTTAVPTGTVAQPQVALISQEAAWWLANPQALFQQLDVDKDGLLNYNEFSRVGVLSTQVAVPANSNGRNGVYAPNAGVPANNGLSPAPGVKPMTGPQGTYTPPTGVPPVSQNGGSYVPTSPPPPVRPGP</sequence>
<feature type="compositionally biased region" description="Low complexity" evidence="1">
    <location>
        <begin position="116"/>
        <end position="127"/>
    </location>
</feature>
<protein>
    <recommendedName>
        <fullName evidence="4">EF-hand domain-containing protein</fullName>
    </recommendedName>
</protein>
<evidence type="ECO:0008006" key="4">
    <source>
        <dbReference type="Google" id="ProtNLM"/>
    </source>
</evidence>